<dbReference type="GO" id="GO:0006366">
    <property type="term" value="P:transcription by RNA polymerase II"/>
    <property type="evidence" value="ECO:0007669"/>
    <property type="project" value="TreeGrafter"/>
</dbReference>
<protein>
    <submittedName>
        <fullName evidence="3">DNA-directed RNA polymerases IV and V subunit 6A-like isoformX1</fullName>
    </submittedName>
</protein>
<evidence type="ECO:0000313" key="4">
    <source>
        <dbReference type="Proteomes" id="UP000282876"/>
    </source>
</evidence>
<dbReference type="GO" id="GO:0003899">
    <property type="term" value="F:DNA-directed RNA polymerase activity"/>
    <property type="evidence" value="ECO:0007669"/>
    <property type="project" value="InterPro"/>
</dbReference>
<dbReference type="Gene3D" id="3.90.940.10">
    <property type="match status" value="1"/>
</dbReference>
<sequence>MESDSEISTITSQSNFSEEEFVIVPESEPVIRTPENRITSKYMTKYEKAYILGVRATQLSMNAPPLIEIGDLDDAYEIAMKELKEAKIPFILKRKLPDNSYECWNIKDMVIPE</sequence>
<dbReference type="VEuPathDB" id="MicrosporidiaDB:TUBRATIS_14030"/>
<dbReference type="SUPFAM" id="SSF63562">
    <property type="entry name" value="RPB6/omega subunit-like"/>
    <property type="match status" value="1"/>
</dbReference>
<proteinExistence type="predicted"/>
<dbReference type="STRING" id="291195.A0A437AM05"/>
<dbReference type="InterPro" id="IPR006110">
    <property type="entry name" value="Pol_omega/Rpo6/RPB6"/>
</dbReference>
<dbReference type="InterPro" id="IPR006111">
    <property type="entry name" value="Rpo6/Rpb6"/>
</dbReference>
<dbReference type="InterPro" id="IPR036161">
    <property type="entry name" value="RPB6/omega-like_sf"/>
</dbReference>
<accession>A0A437AM05</accession>
<dbReference type="PANTHER" id="PTHR47227:SF5">
    <property type="entry name" value="DNA-DIRECTED RNA POLYMERASES I, II, AND III SUBUNIT RPABC2"/>
    <property type="match status" value="1"/>
</dbReference>
<evidence type="ECO:0000256" key="2">
    <source>
        <dbReference type="ARBA" id="ARBA00023163"/>
    </source>
</evidence>
<evidence type="ECO:0000313" key="3">
    <source>
        <dbReference type="EMBL" id="RVD92107.1"/>
    </source>
</evidence>
<comment type="caution">
    <text evidence="3">The sequence shown here is derived from an EMBL/GenBank/DDBJ whole genome shotgun (WGS) entry which is preliminary data.</text>
</comment>
<dbReference type="EMBL" id="RCSS01000310">
    <property type="protein sequence ID" value="RVD92107.1"/>
    <property type="molecule type" value="Genomic_DNA"/>
</dbReference>
<dbReference type="SMART" id="SM01409">
    <property type="entry name" value="RNA_pol_Rpb6"/>
    <property type="match status" value="1"/>
</dbReference>
<keyword evidence="4" id="KW-1185">Reference proteome</keyword>
<reference evidence="3 4" key="1">
    <citation type="submission" date="2018-10" db="EMBL/GenBank/DDBJ databases">
        <title>Draft genome sequence of the microsporidian Tubulinosema ratisbonensis.</title>
        <authorList>
            <person name="Polonais V."/>
            <person name="Peyretaillade E."/>
            <person name="Niehus S."/>
            <person name="Wawrzyniak I."/>
            <person name="Franchet A."/>
            <person name="Gaspin C."/>
            <person name="Reichstadt M."/>
            <person name="Belser C."/>
            <person name="Labadie K."/>
            <person name="Delbac F."/>
            <person name="Ferrandon D."/>
        </authorList>
    </citation>
    <scope>NUCLEOTIDE SEQUENCE [LARGE SCALE GENOMIC DNA]</scope>
    <source>
        <strain evidence="3 4">Franzen</strain>
    </source>
</reference>
<name>A0A437AM05_9MICR</name>
<organism evidence="3 4">
    <name type="scientific">Tubulinosema ratisbonensis</name>
    <dbReference type="NCBI Taxonomy" id="291195"/>
    <lineage>
        <taxon>Eukaryota</taxon>
        <taxon>Fungi</taxon>
        <taxon>Fungi incertae sedis</taxon>
        <taxon>Microsporidia</taxon>
        <taxon>Tubulinosematoidea</taxon>
        <taxon>Tubulinosematidae</taxon>
        <taxon>Tubulinosema</taxon>
    </lineage>
</organism>
<dbReference type="Pfam" id="PF01192">
    <property type="entry name" value="RNA_pol_Rpb6"/>
    <property type="match status" value="1"/>
</dbReference>
<dbReference type="GO" id="GO:0042797">
    <property type="term" value="P:tRNA transcription by RNA polymerase III"/>
    <property type="evidence" value="ECO:0007669"/>
    <property type="project" value="TreeGrafter"/>
</dbReference>
<dbReference type="GO" id="GO:0003677">
    <property type="term" value="F:DNA binding"/>
    <property type="evidence" value="ECO:0007669"/>
    <property type="project" value="InterPro"/>
</dbReference>
<dbReference type="GO" id="GO:0006360">
    <property type="term" value="P:transcription by RNA polymerase I"/>
    <property type="evidence" value="ECO:0007669"/>
    <property type="project" value="TreeGrafter"/>
</dbReference>
<dbReference type="OrthoDB" id="259769at2759"/>
<keyword evidence="2" id="KW-0804">Transcription</keyword>
<gene>
    <name evidence="3" type="ORF">TUBRATIS_14030</name>
</gene>
<dbReference type="Proteomes" id="UP000282876">
    <property type="component" value="Unassembled WGS sequence"/>
</dbReference>
<dbReference type="GO" id="GO:0005665">
    <property type="term" value="C:RNA polymerase II, core complex"/>
    <property type="evidence" value="ECO:0007669"/>
    <property type="project" value="TreeGrafter"/>
</dbReference>
<dbReference type="PANTHER" id="PTHR47227">
    <property type="entry name" value="DNA-DIRECTED RNA POLYMERASE SUBUNIT K"/>
    <property type="match status" value="1"/>
</dbReference>
<evidence type="ECO:0000256" key="1">
    <source>
        <dbReference type="ARBA" id="ARBA00022478"/>
    </source>
</evidence>
<keyword evidence="1 3" id="KW-0240">DNA-directed RNA polymerase</keyword>
<dbReference type="GO" id="GO:0005666">
    <property type="term" value="C:RNA polymerase III complex"/>
    <property type="evidence" value="ECO:0007669"/>
    <property type="project" value="TreeGrafter"/>
</dbReference>
<dbReference type="AlphaFoldDB" id="A0A437AM05"/>
<dbReference type="GO" id="GO:0005736">
    <property type="term" value="C:RNA polymerase I complex"/>
    <property type="evidence" value="ECO:0007669"/>
    <property type="project" value="TreeGrafter"/>
</dbReference>
<dbReference type="PIRSF" id="PIRSF000778">
    <property type="entry name" value="RpoK/RPB6"/>
    <property type="match status" value="1"/>
</dbReference>